<protein>
    <submittedName>
        <fullName evidence="1">YueI family protein</fullName>
    </submittedName>
</protein>
<name>A0ABU6MKM9_9BACI</name>
<keyword evidence="2" id="KW-1185">Reference proteome</keyword>
<organism evidence="1 2">
    <name type="scientific">Heyndrickxia acidicola</name>
    <dbReference type="NCBI Taxonomy" id="209389"/>
    <lineage>
        <taxon>Bacteria</taxon>
        <taxon>Bacillati</taxon>
        <taxon>Bacillota</taxon>
        <taxon>Bacilli</taxon>
        <taxon>Bacillales</taxon>
        <taxon>Bacillaceae</taxon>
        <taxon>Heyndrickxia</taxon>
    </lineage>
</organism>
<evidence type="ECO:0000313" key="2">
    <source>
        <dbReference type="Proteomes" id="UP001341444"/>
    </source>
</evidence>
<sequence>MAQKPDIEDYLQKGMYGTKETKPEERKKFLGTLRERIVIALLKNQIYENGTYPEIEENMKKHKQATLYLNGDVNYNYLSKYIAIAKKHSIPFSIVSKHTGDTNIGLVLAYNYAIDQEEIYLTKKNQAASTAPIKKGGVLSSLKKMIKKPKKTT</sequence>
<dbReference type="SUPFAM" id="SSF160515">
    <property type="entry name" value="YueI-like"/>
    <property type="match status" value="1"/>
</dbReference>
<dbReference type="Gene3D" id="3.30.1330.30">
    <property type="match status" value="1"/>
</dbReference>
<dbReference type="InterPro" id="IPR012543">
    <property type="entry name" value="DUF1694"/>
</dbReference>
<evidence type="ECO:0000313" key="1">
    <source>
        <dbReference type="EMBL" id="MED1205242.1"/>
    </source>
</evidence>
<proteinExistence type="predicted"/>
<accession>A0ABU6MKM9</accession>
<dbReference type="InterPro" id="IPR029064">
    <property type="entry name" value="Ribosomal_eL30-like_sf"/>
</dbReference>
<reference evidence="1 2" key="1">
    <citation type="submission" date="2023-03" db="EMBL/GenBank/DDBJ databases">
        <title>Bacillus Genome Sequencing.</title>
        <authorList>
            <person name="Dunlap C."/>
        </authorList>
    </citation>
    <scope>NUCLEOTIDE SEQUENCE [LARGE SCALE GENOMIC DNA]</scope>
    <source>
        <strain evidence="1 2">B-23453</strain>
    </source>
</reference>
<dbReference type="Proteomes" id="UP001341444">
    <property type="component" value="Unassembled WGS sequence"/>
</dbReference>
<dbReference type="EMBL" id="JARMAB010000030">
    <property type="protein sequence ID" value="MED1205242.1"/>
    <property type="molecule type" value="Genomic_DNA"/>
</dbReference>
<dbReference type="RefSeq" id="WP_066262432.1">
    <property type="nucleotide sequence ID" value="NZ_JARMAB010000030.1"/>
</dbReference>
<gene>
    <name evidence="1" type="ORF">P4T90_19520</name>
</gene>
<dbReference type="Pfam" id="PF07997">
    <property type="entry name" value="DUF1694"/>
    <property type="match status" value="1"/>
</dbReference>
<dbReference type="PIRSF" id="PIRSF034303">
    <property type="entry name" value="DUF1694"/>
    <property type="match status" value="1"/>
</dbReference>
<comment type="caution">
    <text evidence="1">The sequence shown here is derived from an EMBL/GenBank/DDBJ whole genome shotgun (WGS) entry which is preliminary data.</text>
</comment>